<reference evidence="2 3" key="1">
    <citation type="journal article" date="2022" name="Nat. Plants">
        <title>Genomes of leafy and leafless Platanthera orchids illuminate the evolution of mycoheterotrophy.</title>
        <authorList>
            <person name="Li M.H."/>
            <person name="Liu K.W."/>
            <person name="Li Z."/>
            <person name="Lu H.C."/>
            <person name="Ye Q.L."/>
            <person name="Zhang D."/>
            <person name="Wang J.Y."/>
            <person name="Li Y.F."/>
            <person name="Zhong Z.M."/>
            <person name="Liu X."/>
            <person name="Yu X."/>
            <person name="Liu D.K."/>
            <person name="Tu X.D."/>
            <person name="Liu B."/>
            <person name="Hao Y."/>
            <person name="Liao X.Y."/>
            <person name="Jiang Y.T."/>
            <person name="Sun W.H."/>
            <person name="Chen J."/>
            <person name="Chen Y.Q."/>
            <person name="Ai Y."/>
            <person name="Zhai J.W."/>
            <person name="Wu S.S."/>
            <person name="Zhou Z."/>
            <person name="Hsiao Y.Y."/>
            <person name="Wu W.L."/>
            <person name="Chen Y.Y."/>
            <person name="Lin Y.F."/>
            <person name="Hsu J.L."/>
            <person name="Li C.Y."/>
            <person name="Wang Z.W."/>
            <person name="Zhao X."/>
            <person name="Zhong W.Y."/>
            <person name="Ma X.K."/>
            <person name="Ma L."/>
            <person name="Huang J."/>
            <person name="Chen G.Z."/>
            <person name="Huang M.Z."/>
            <person name="Huang L."/>
            <person name="Peng D.H."/>
            <person name="Luo Y.B."/>
            <person name="Zou S.Q."/>
            <person name="Chen S.P."/>
            <person name="Lan S."/>
            <person name="Tsai W.C."/>
            <person name="Van de Peer Y."/>
            <person name="Liu Z.J."/>
        </authorList>
    </citation>
    <scope>NUCLEOTIDE SEQUENCE [LARGE SCALE GENOMIC DNA]</scope>
    <source>
        <strain evidence="2">Lor288</strain>
    </source>
</reference>
<dbReference type="InterPro" id="IPR023214">
    <property type="entry name" value="HAD_sf"/>
</dbReference>
<dbReference type="InterPro" id="IPR006353">
    <property type="entry name" value="HAD-SF_hydro_IIA_CECR5"/>
</dbReference>
<feature type="compositionally biased region" description="Acidic residues" evidence="1">
    <location>
        <begin position="235"/>
        <end position="244"/>
    </location>
</feature>
<feature type="compositionally biased region" description="Acidic residues" evidence="1">
    <location>
        <begin position="216"/>
        <end position="226"/>
    </location>
</feature>
<dbReference type="Proteomes" id="UP001412067">
    <property type="component" value="Unassembled WGS sequence"/>
</dbReference>
<dbReference type="Pfam" id="PF13344">
    <property type="entry name" value="Hydrolase_6"/>
    <property type="match status" value="1"/>
</dbReference>
<accession>A0ABR2LWH8</accession>
<dbReference type="EMBL" id="JBBWWR010000014">
    <property type="protein sequence ID" value="KAK8953221.1"/>
    <property type="molecule type" value="Genomic_DNA"/>
</dbReference>
<comment type="caution">
    <text evidence="2">The sequence shown here is derived from an EMBL/GenBank/DDBJ whole genome shotgun (WGS) entry which is preliminary data.</text>
</comment>
<gene>
    <name evidence="2" type="ORF">KSP40_PGU003908</name>
</gene>
<sequence length="244" mass="27435">MFRTVYRASRIQSYSSRFRRLHSHTGPDTQRPSFGISFDIDGVLIRGGKAIGGSPQALRRLYGDDGGGFPESKRASELSELLGVQISPLQVVQGHSPFRDLVSRFGNDLIVAVGKGEPAKVMLEYGFKNVLSIDEYASFFKGIDPLSRYKNWTFMQNNEIMKNMNELDFSYNVNSDAVKGTFIVSDPVDWGRDIQVKQSFENIFPDEEVLLGVEAPEDGDFEEYDCKEEKSDDVVSSEEESSKK</sequence>
<evidence type="ECO:0000313" key="3">
    <source>
        <dbReference type="Proteomes" id="UP001412067"/>
    </source>
</evidence>
<proteinExistence type="predicted"/>
<dbReference type="NCBIfam" id="TIGR01456">
    <property type="entry name" value="CECR5"/>
    <property type="match status" value="1"/>
</dbReference>
<dbReference type="SUPFAM" id="SSF56784">
    <property type="entry name" value="HAD-like"/>
    <property type="match status" value="1"/>
</dbReference>
<protein>
    <submittedName>
        <fullName evidence="2">Uncharacterized protein</fullName>
    </submittedName>
</protein>
<evidence type="ECO:0000256" key="1">
    <source>
        <dbReference type="SAM" id="MobiDB-lite"/>
    </source>
</evidence>
<dbReference type="InterPro" id="IPR036412">
    <property type="entry name" value="HAD-like_sf"/>
</dbReference>
<feature type="region of interest" description="Disordered" evidence="1">
    <location>
        <begin position="216"/>
        <end position="244"/>
    </location>
</feature>
<name>A0ABR2LWH8_9ASPA</name>
<evidence type="ECO:0000313" key="2">
    <source>
        <dbReference type="EMBL" id="KAK8953221.1"/>
    </source>
</evidence>
<keyword evidence="3" id="KW-1185">Reference proteome</keyword>
<dbReference type="Gene3D" id="3.40.50.1000">
    <property type="entry name" value="HAD superfamily/HAD-like"/>
    <property type="match status" value="1"/>
</dbReference>
<dbReference type="InterPro" id="IPR006357">
    <property type="entry name" value="HAD-SF_hydro_IIA"/>
</dbReference>
<organism evidence="2 3">
    <name type="scientific">Platanthera guangdongensis</name>
    <dbReference type="NCBI Taxonomy" id="2320717"/>
    <lineage>
        <taxon>Eukaryota</taxon>
        <taxon>Viridiplantae</taxon>
        <taxon>Streptophyta</taxon>
        <taxon>Embryophyta</taxon>
        <taxon>Tracheophyta</taxon>
        <taxon>Spermatophyta</taxon>
        <taxon>Magnoliopsida</taxon>
        <taxon>Liliopsida</taxon>
        <taxon>Asparagales</taxon>
        <taxon>Orchidaceae</taxon>
        <taxon>Orchidoideae</taxon>
        <taxon>Orchideae</taxon>
        <taxon>Orchidinae</taxon>
        <taxon>Platanthera</taxon>
    </lineage>
</organism>